<organism evidence="12 13">
    <name type="scientific">Sphingomonas jinjuensis</name>
    <dbReference type="NCBI Taxonomy" id="535907"/>
    <lineage>
        <taxon>Bacteria</taxon>
        <taxon>Pseudomonadati</taxon>
        <taxon>Pseudomonadota</taxon>
        <taxon>Alphaproteobacteria</taxon>
        <taxon>Sphingomonadales</taxon>
        <taxon>Sphingomonadaceae</taxon>
        <taxon>Sphingomonas</taxon>
    </lineage>
</organism>
<dbReference type="PIRSF" id="PIRSF006268">
    <property type="entry name" value="ApbE"/>
    <property type="match status" value="1"/>
</dbReference>
<evidence type="ECO:0000256" key="9">
    <source>
        <dbReference type="ARBA" id="ARBA00048540"/>
    </source>
</evidence>
<evidence type="ECO:0000256" key="3">
    <source>
        <dbReference type="ARBA" id="ARBA00022630"/>
    </source>
</evidence>
<keyword evidence="3 10" id="KW-0285">Flavoprotein</keyword>
<dbReference type="EMBL" id="JACIEV010000006">
    <property type="protein sequence ID" value="MBB4154515.1"/>
    <property type="molecule type" value="Genomic_DNA"/>
</dbReference>
<dbReference type="Gene3D" id="3.10.520.10">
    <property type="entry name" value="ApbE-like domains"/>
    <property type="match status" value="1"/>
</dbReference>
<evidence type="ECO:0000313" key="13">
    <source>
        <dbReference type="Proteomes" id="UP000529795"/>
    </source>
</evidence>
<dbReference type="PANTHER" id="PTHR30040:SF2">
    <property type="entry name" value="FAD:PROTEIN FMN TRANSFERASE"/>
    <property type="match status" value="1"/>
</dbReference>
<name>A0A840FMJ8_9SPHN</name>
<evidence type="ECO:0000256" key="2">
    <source>
        <dbReference type="ARBA" id="ARBA00016337"/>
    </source>
</evidence>
<dbReference type="EC" id="2.7.1.180" evidence="1 10"/>
<evidence type="ECO:0000256" key="5">
    <source>
        <dbReference type="ARBA" id="ARBA00022723"/>
    </source>
</evidence>
<gene>
    <name evidence="12" type="ORF">GGQ80_002428</name>
</gene>
<evidence type="ECO:0000256" key="6">
    <source>
        <dbReference type="ARBA" id="ARBA00022827"/>
    </source>
</evidence>
<dbReference type="RefSeq" id="WP_343051036.1">
    <property type="nucleotide sequence ID" value="NZ_JACIEV010000006.1"/>
</dbReference>
<comment type="caution">
    <text evidence="12">The sequence shown here is derived from an EMBL/GenBank/DDBJ whole genome shotgun (WGS) entry which is preliminary data.</text>
</comment>
<dbReference type="PANTHER" id="PTHR30040">
    <property type="entry name" value="THIAMINE BIOSYNTHESIS LIPOPROTEIN APBE"/>
    <property type="match status" value="1"/>
</dbReference>
<protein>
    <recommendedName>
        <fullName evidence="2 10">FAD:protein FMN transferase</fullName>
        <ecNumber evidence="1 10">2.7.1.180</ecNumber>
    </recommendedName>
    <alternativeName>
        <fullName evidence="8 10">Flavin transferase</fullName>
    </alternativeName>
</protein>
<dbReference type="SUPFAM" id="SSF143631">
    <property type="entry name" value="ApbE-like"/>
    <property type="match status" value="1"/>
</dbReference>
<evidence type="ECO:0000256" key="7">
    <source>
        <dbReference type="ARBA" id="ARBA00022842"/>
    </source>
</evidence>
<evidence type="ECO:0000256" key="8">
    <source>
        <dbReference type="ARBA" id="ARBA00031306"/>
    </source>
</evidence>
<dbReference type="GO" id="GO:0046872">
    <property type="term" value="F:metal ion binding"/>
    <property type="evidence" value="ECO:0007669"/>
    <property type="project" value="UniProtKB-UniRule"/>
</dbReference>
<keyword evidence="13" id="KW-1185">Reference proteome</keyword>
<keyword evidence="7 10" id="KW-0460">Magnesium</keyword>
<keyword evidence="5 10" id="KW-0479">Metal-binding</keyword>
<comment type="similarity">
    <text evidence="10">Belongs to the ApbE family.</text>
</comment>
<comment type="cofactor">
    <cofactor evidence="11">
        <name>Mg(2+)</name>
        <dbReference type="ChEBI" id="CHEBI:18420"/>
    </cofactor>
    <cofactor evidence="11">
        <name>Mn(2+)</name>
        <dbReference type="ChEBI" id="CHEBI:29035"/>
    </cofactor>
    <text evidence="11">Magnesium. Can also use manganese.</text>
</comment>
<feature type="binding site" evidence="11">
    <location>
        <position position="250"/>
    </location>
    <ligand>
        <name>Mg(2+)</name>
        <dbReference type="ChEBI" id="CHEBI:18420"/>
    </ligand>
</feature>
<keyword evidence="6 10" id="KW-0274">FAD</keyword>
<comment type="catalytic activity">
    <reaction evidence="9 10">
        <text>L-threonyl-[protein] + FAD = FMN-L-threonyl-[protein] + AMP + H(+)</text>
        <dbReference type="Rhea" id="RHEA:36847"/>
        <dbReference type="Rhea" id="RHEA-COMP:11060"/>
        <dbReference type="Rhea" id="RHEA-COMP:11061"/>
        <dbReference type="ChEBI" id="CHEBI:15378"/>
        <dbReference type="ChEBI" id="CHEBI:30013"/>
        <dbReference type="ChEBI" id="CHEBI:57692"/>
        <dbReference type="ChEBI" id="CHEBI:74257"/>
        <dbReference type="ChEBI" id="CHEBI:456215"/>
        <dbReference type="EC" id="2.7.1.180"/>
    </reaction>
</comment>
<dbReference type="Pfam" id="PF02424">
    <property type="entry name" value="ApbE"/>
    <property type="match status" value="1"/>
</dbReference>
<reference evidence="12 13" key="1">
    <citation type="submission" date="2020-08" db="EMBL/GenBank/DDBJ databases">
        <title>Genomic Encyclopedia of Type Strains, Phase IV (KMG-IV): sequencing the most valuable type-strain genomes for metagenomic binning, comparative biology and taxonomic classification.</title>
        <authorList>
            <person name="Goeker M."/>
        </authorList>
    </citation>
    <scope>NUCLEOTIDE SEQUENCE [LARGE SCALE GENOMIC DNA]</scope>
    <source>
        <strain evidence="12 13">YC6723</strain>
    </source>
</reference>
<evidence type="ECO:0000256" key="11">
    <source>
        <dbReference type="PIRSR" id="PIRSR006268-2"/>
    </source>
</evidence>
<dbReference type="AlphaFoldDB" id="A0A840FMJ8"/>
<dbReference type="GO" id="GO:0016740">
    <property type="term" value="F:transferase activity"/>
    <property type="evidence" value="ECO:0007669"/>
    <property type="project" value="UniProtKB-UniRule"/>
</dbReference>
<proteinExistence type="inferred from homology"/>
<dbReference type="Proteomes" id="UP000529795">
    <property type="component" value="Unassembled WGS sequence"/>
</dbReference>
<feature type="binding site" evidence="11">
    <location>
        <position position="141"/>
    </location>
    <ligand>
        <name>Mg(2+)</name>
        <dbReference type="ChEBI" id="CHEBI:18420"/>
    </ligand>
</feature>
<evidence type="ECO:0000256" key="4">
    <source>
        <dbReference type="ARBA" id="ARBA00022679"/>
    </source>
</evidence>
<keyword evidence="4 10" id="KW-0808">Transferase</keyword>
<sequence>MTSIGGETMGTTWHVLYAGHRDLRAAIEARLDALVAALSHWAPDSALSAFNRAPAGSWIALPPDLARVVDAGLRLAQASDGAFDPAIGVLVDAWGFGPPGACPEPDAPAIAAALARSGYHRLRWDGERLFQPGGVHLDLSGIAKGYAVDAVADLLADHGIRHCLVDIGGELSGRGMRPDGDPWWVDLEMPPGIALPPLRVALHQLAVATSGNYRRGEHTLDPRKGRPPDNGVVAVSVLASTAMLADALASAATVAWPDLSLLLDRDIAARVVIRDGDRVEEVLTPALRAMLDDDDLAAHAN</sequence>
<dbReference type="InterPro" id="IPR024932">
    <property type="entry name" value="ApbE"/>
</dbReference>
<keyword evidence="12" id="KW-0449">Lipoprotein</keyword>
<feature type="binding site" evidence="11">
    <location>
        <position position="246"/>
    </location>
    <ligand>
        <name>Mg(2+)</name>
        <dbReference type="ChEBI" id="CHEBI:18420"/>
    </ligand>
</feature>
<accession>A0A840FMJ8</accession>
<dbReference type="InterPro" id="IPR003374">
    <property type="entry name" value="ApbE-like_sf"/>
</dbReference>
<evidence type="ECO:0000313" key="12">
    <source>
        <dbReference type="EMBL" id="MBB4154515.1"/>
    </source>
</evidence>
<evidence type="ECO:0000256" key="1">
    <source>
        <dbReference type="ARBA" id="ARBA00011955"/>
    </source>
</evidence>
<evidence type="ECO:0000256" key="10">
    <source>
        <dbReference type="PIRNR" id="PIRNR006268"/>
    </source>
</evidence>